<feature type="domain" description="NADP-dependent oxidoreductase" evidence="4">
    <location>
        <begin position="15"/>
        <end position="272"/>
    </location>
</feature>
<dbReference type="GeneID" id="87107751"/>
<dbReference type="PRINTS" id="PR00069">
    <property type="entry name" value="ALDKETRDTASE"/>
</dbReference>
<dbReference type="InterPro" id="IPR023210">
    <property type="entry name" value="NADP_OxRdtase_dom"/>
</dbReference>
<organism evidence="5 6">
    <name type="scientific">Mesotoga prima MesG1.Ag.4.2</name>
    <dbReference type="NCBI Taxonomy" id="660470"/>
    <lineage>
        <taxon>Bacteria</taxon>
        <taxon>Thermotogati</taxon>
        <taxon>Thermotogota</taxon>
        <taxon>Thermotogae</taxon>
        <taxon>Kosmotogales</taxon>
        <taxon>Kosmotogaceae</taxon>
        <taxon>Mesotoga</taxon>
    </lineage>
</organism>
<evidence type="ECO:0000256" key="1">
    <source>
        <dbReference type="PIRSR" id="PIRSR000097-1"/>
    </source>
</evidence>
<gene>
    <name evidence="5" type="ORF">Theba_1992</name>
</gene>
<dbReference type="Pfam" id="PF00248">
    <property type="entry name" value="Aldo_ket_red"/>
    <property type="match status" value="1"/>
</dbReference>
<dbReference type="Gene3D" id="3.20.20.100">
    <property type="entry name" value="NADP-dependent oxidoreductase domain"/>
    <property type="match status" value="1"/>
</dbReference>
<accession>I2F6T2</accession>
<dbReference type="PANTHER" id="PTHR43638">
    <property type="entry name" value="OXIDOREDUCTASE, ALDO/KETO REDUCTASE FAMILY PROTEIN"/>
    <property type="match status" value="1"/>
</dbReference>
<name>I2F6T2_9BACT</name>
<evidence type="ECO:0000313" key="6">
    <source>
        <dbReference type="Proteomes" id="UP000002881"/>
    </source>
</evidence>
<dbReference type="PANTHER" id="PTHR43638:SF3">
    <property type="entry name" value="ALDEHYDE REDUCTASE"/>
    <property type="match status" value="1"/>
</dbReference>
<dbReference type="RefSeq" id="WP_014731425.1">
    <property type="nucleotide sequence ID" value="NC_017934.1"/>
</dbReference>
<dbReference type="HOGENOM" id="CLU_023205_2_3_0"/>
<dbReference type="PIRSF" id="PIRSF000097">
    <property type="entry name" value="AKR"/>
    <property type="match status" value="1"/>
</dbReference>
<sequence length="273" mass="31027">MIYRTLGKNMGEIPAIGLGTWEIGGRDFPDLSRDKEHIDTISRAIEMGYTHIDTAEYYGGGHTEEIIGEAISVFSREELFITSKVWPIHLRKEELHRALEGTLRRLRTDYLDLYLIHWPNPDVPLEETLNAMSEEVVNGRVKFIGVSNFDTPLLKKAVAVSKQPIVNNQVLFNIDDRQPMEELLPYCQSHEITLTAYSPLKRNSLKPSTEKLLKDFAVKYSATVQQIMLAWLLGKEGVVVIPKASKLDHLRLNLEAGSIVLDDDDTRRLDSLE</sequence>
<protein>
    <submittedName>
        <fullName evidence="5">Aldo/keto reductase, diketogulonate reductase</fullName>
    </submittedName>
</protein>
<dbReference type="STRING" id="660470.Theba_1992"/>
<dbReference type="PROSITE" id="PS00062">
    <property type="entry name" value="ALDOKETO_REDUCTASE_2"/>
    <property type="match status" value="1"/>
</dbReference>
<feature type="binding site" evidence="2">
    <location>
        <position position="117"/>
    </location>
    <ligand>
        <name>substrate</name>
    </ligand>
</feature>
<keyword evidence="6" id="KW-1185">Reference proteome</keyword>
<dbReference type="InterPro" id="IPR036812">
    <property type="entry name" value="NAD(P)_OxRdtase_dom_sf"/>
</dbReference>
<proteinExistence type="predicted"/>
<dbReference type="AlphaFoldDB" id="I2F6T2"/>
<evidence type="ECO:0000313" key="5">
    <source>
        <dbReference type="EMBL" id="AFK07635.1"/>
    </source>
</evidence>
<dbReference type="InterPro" id="IPR020471">
    <property type="entry name" value="AKR"/>
</dbReference>
<dbReference type="Proteomes" id="UP000002881">
    <property type="component" value="Chromosome"/>
</dbReference>
<evidence type="ECO:0000259" key="4">
    <source>
        <dbReference type="Pfam" id="PF00248"/>
    </source>
</evidence>
<dbReference type="KEGG" id="mpg:Theba_1992"/>
<reference evidence="5 6" key="1">
    <citation type="journal article" date="2012" name="Genome Biol. Evol.">
        <title>Genome Sequence of the Mesophilic Thermotogales Bacterium Mesotoga prima MesG1.Ag.4.2 Reveals the Largest Thermotogales Genome To Date.</title>
        <authorList>
            <person name="Zhaxybayeva O."/>
            <person name="Swithers K.S."/>
            <person name="Foght J."/>
            <person name="Green A.G."/>
            <person name="Bruce D."/>
            <person name="Detter C."/>
            <person name="Han S."/>
            <person name="Teshima H."/>
            <person name="Han J."/>
            <person name="Woyke T."/>
            <person name="Pitluck S."/>
            <person name="Nolan M."/>
            <person name="Ivanova N."/>
            <person name="Pati A."/>
            <person name="Land M.L."/>
            <person name="Dlutek M."/>
            <person name="Doolittle W.F."/>
            <person name="Noll K.M."/>
            <person name="Nesbo C.L."/>
        </authorList>
    </citation>
    <scope>NUCLEOTIDE SEQUENCE [LARGE SCALE GENOMIC DNA]</scope>
    <source>
        <strain evidence="6">mesG1.Ag.4.2</strain>
    </source>
</reference>
<dbReference type="CDD" id="cd19072">
    <property type="entry name" value="AKR_AKR3F1-like"/>
    <property type="match status" value="1"/>
</dbReference>
<dbReference type="GO" id="GO:0016491">
    <property type="term" value="F:oxidoreductase activity"/>
    <property type="evidence" value="ECO:0007669"/>
    <property type="project" value="InterPro"/>
</dbReference>
<evidence type="ECO:0000256" key="3">
    <source>
        <dbReference type="PIRSR" id="PIRSR000097-3"/>
    </source>
</evidence>
<dbReference type="eggNOG" id="COG0656">
    <property type="taxonomic scope" value="Bacteria"/>
</dbReference>
<feature type="active site" description="Proton donor" evidence="1">
    <location>
        <position position="58"/>
    </location>
</feature>
<feature type="site" description="Lowers pKa of active site Tyr" evidence="3">
    <location>
        <position position="84"/>
    </location>
</feature>
<dbReference type="SUPFAM" id="SSF51430">
    <property type="entry name" value="NAD(P)-linked oxidoreductase"/>
    <property type="match status" value="1"/>
</dbReference>
<evidence type="ECO:0000256" key="2">
    <source>
        <dbReference type="PIRSR" id="PIRSR000097-2"/>
    </source>
</evidence>
<dbReference type="InterPro" id="IPR018170">
    <property type="entry name" value="Aldo/ket_reductase_CS"/>
</dbReference>
<dbReference type="EMBL" id="CP003532">
    <property type="protein sequence ID" value="AFK07635.1"/>
    <property type="molecule type" value="Genomic_DNA"/>
</dbReference>